<evidence type="ECO:0000313" key="2">
    <source>
        <dbReference type="Proteomes" id="UP001457282"/>
    </source>
</evidence>
<sequence>MIEAATAEHRQGSGGFSGWVPRLGFGGCVTRVVITMVVWLWDCSGGCGGDRESMSLALQQLGEACIELSGRQLQ</sequence>
<evidence type="ECO:0000313" key="1">
    <source>
        <dbReference type="EMBL" id="KAK9950989.1"/>
    </source>
</evidence>
<accession>A0AAW1YR49</accession>
<gene>
    <name evidence="1" type="ORF">M0R45_006451</name>
</gene>
<dbReference type="Proteomes" id="UP001457282">
    <property type="component" value="Unassembled WGS sequence"/>
</dbReference>
<comment type="caution">
    <text evidence="1">The sequence shown here is derived from an EMBL/GenBank/DDBJ whole genome shotgun (WGS) entry which is preliminary data.</text>
</comment>
<proteinExistence type="predicted"/>
<dbReference type="AlphaFoldDB" id="A0AAW1YR49"/>
<name>A0AAW1YR49_RUBAR</name>
<keyword evidence="2" id="KW-1185">Reference proteome</keyword>
<reference evidence="1 2" key="1">
    <citation type="journal article" date="2023" name="G3 (Bethesda)">
        <title>A chromosome-length genome assembly and annotation of blackberry (Rubus argutus, cv. 'Hillquist').</title>
        <authorList>
            <person name="Bruna T."/>
            <person name="Aryal R."/>
            <person name="Dudchenko O."/>
            <person name="Sargent D.J."/>
            <person name="Mead D."/>
            <person name="Buti M."/>
            <person name="Cavallini A."/>
            <person name="Hytonen T."/>
            <person name="Andres J."/>
            <person name="Pham M."/>
            <person name="Weisz D."/>
            <person name="Mascagni F."/>
            <person name="Usai G."/>
            <person name="Natali L."/>
            <person name="Bassil N."/>
            <person name="Fernandez G.E."/>
            <person name="Lomsadze A."/>
            <person name="Armour M."/>
            <person name="Olukolu B."/>
            <person name="Poorten T."/>
            <person name="Britton C."/>
            <person name="Davik J."/>
            <person name="Ashrafi H."/>
            <person name="Aiden E.L."/>
            <person name="Borodovsky M."/>
            <person name="Worthington M."/>
        </authorList>
    </citation>
    <scope>NUCLEOTIDE SEQUENCE [LARGE SCALE GENOMIC DNA]</scope>
    <source>
        <strain evidence="1">PI 553951</strain>
    </source>
</reference>
<protein>
    <submittedName>
        <fullName evidence="1">Uncharacterized protein</fullName>
    </submittedName>
</protein>
<dbReference type="EMBL" id="JBEDUW010000001">
    <property type="protein sequence ID" value="KAK9950989.1"/>
    <property type="molecule type" value="Genomic_DNA"/>
</dbReference>
<organism evidence="1 2">
    <name type="scientific">Rubus argutus</name>
    <name type="common">Southern blackberry</name>
    <dbReference type="NCBI Taxonomy" id="59490"/>
    <lineage>
        <taxon>Eukaryota</taxon>
        <taxon>Viridiplantae</taxon>
        <taxon>Streptophyta</taxon>
        <taxon>Embryophyta</taxon>
        <taxon>Tracheophyta</taxon>
        <taxon>Spermatophyta</taxon>
        <taxon>Magnoliopsida</taxon>
        <taxon>eudicotyledons</taxon>
        <taxon>Gunneridae</taxon>
        <taxon>Pentapetalae</taxon>
        <taxon>rosids</taxon>
        <taxon>fabids</taxon>
        <taxon>Rosales</taxon>
        <taxon>Rosaceae</taxon>
        <taxon>Rosoideae</taxon>
        <taxon>Rosoideae incertae sedis</taxon>
        <taxon>Rubus</taxon>
    </lineage>
</organism>